<sequence length="106" mass="12057">MTSAATKSQYYPGQSWFFQRRAKKSKLAAVRQRDGDDCWYCGNVMRFGGIPNTRKYATLEHLQPLSKGGTSAMENLALCHKSCNGHLKDFERAHKEKMQAGMRARI</sequence>
<evidence type="ECO:0000313" key="3">
    <source>
        <dbReference type="Proteomes" id="UP000652427"/>
    </source>
</evidence>
<feature type="domain" description="HNH nuclease" evidence="1">
    <location>
        <begin position="25"/>
        <end position="85"/>
    </location>
</feature>
<keyword evidence="3" id="KW-1185">Reference proteome</keyword>
<dbReference type="EMBL" id="JABWMH010000001">
    <property type="protein sequence ID" value="NVD26557.1"/>
    <property type="molecule type" value="Genomic_DNA"/>
</dbReference>
<dbReference type="GO" id="GO:0004519">
    <property type="term" value="F:endonuclease activity"/>
    <property type="evidence" value="ECO:0007669"/>
    <property type="project" value="UniProtKB-KW"/>
</dbReference>
<dbReference type="Pfam" id="PF01844">
    <property type="entry name" value="HNH"/>
    <property type="match status" value="1"/>
</dbReference>
<dbReference type="InterPro" id="IPR003615">
    <property type="entry name" value="HNH_nuc"/>
</dbReference>
<gene>
    <name evidence="2" type="ORF">HUO14_01410</name>
</gene>
<dbReference type="CDD" id="cd00085">
    <property type="entry name" value="HNHc"/>
    <property type="match status" value="1"/>
</dbReference>
<protein>
    <submittedName>
        <fullName evidence="2">HNH endonuclease</fullName>
    </submittedName>
</protein>
<dbReference type="Gene3D" id="1.10.30.50">
    <property type="match status" value="1"/>
</dbReference>
<dbReference type="RefSeq" id="WP_176278101.1">
    <property type="nucleotide sequence ID" value="NZ_JABWMH010000001.1"/>
</dbReference>
<keyword evidence="2" id="KW-0378">Hydrolase</keyword>
<accession>A0ABX2MYN2</accession>
<organism evidence="2 3">
    <name type="scientific">Parasphingorhabdus flavimaris</name>
    <dbReference type="NCBI Taxonomy" id="266812"/>
    <lineage>
        <taxon>Bacteria</taxon>
        <taxon>Pseudomonadati</taxon>
        <taxon>Pseudomonadota</taxon>
        <taxon>Alphaproteobacteria</taxon>
        <taxon>Sphingomonadales</taxon>
        <taxon>Sphingomonadaceae</taxon>
        <taxon>Parasphingorhabdus</taxon>
    </lineage>
</organism>
<reference evidence="2 3" key="1">
    <citation type="submission" date="2020-06" db="EMBL/GenBank/DDBJ databases">
        <authorList>
            <person name="Kim S.-J."/>
            <person name="Park S.-J."/>
        </authorList>
    </citation>
    <scope>NUCLEOTIDE SEQUENCE [LARGE SCALE GENOMIC DNA]</scope>
    <source>
        <strain evidence="2 3">SW-151</strain>
    </source>
</reference>
<proteinExistence type="predicted"/>
<keyword evidence="2" id="KW-0540">Nuclease</keyword>
<comment type="caution">
    <text evidence="2">The sequence shown here is derived from an EMBL/GenBank/DDBJ whole genome shotgun (WGS) entry which is preliminary data.</text>
</comment>
<dbReference type="SMART" id="SM00507">
    <property type="entry name" value="HNHc"/>
    <property type="match status" value="1"/>
</dbReference>
<evidence type="ECO:0000313" key="2">
    <source>
        <dbReference type="EMBL" id="NVD26557.1"/>
    </source>
</evidence>
<keyword evidence="2" id="KW-0255">Endonuclease</keyword>
<dbReference type="Proteomes" id="UP000652427">
    <property type="component" value="Unassembled WGS sequence"/>
</dbReference>
<evidence type="ECO:0000259" key="1">
    <source>
        <dbReference type="SMART" id="SM00507"/>
    </source>
</evidence>
<name>A0ABX2MYN2_9SPHN</name>
<dbReference type="InterPro" id="IPR002711">
    <property type="entry name" value="HNH"/>
</dbReference>